<organism evidence="2">
    <name type="scientific">Caenorhabditis brenneri</name>
    <name type="common">Nematode worm</name>
    <dbReference type="NCBI Taxonomy" id="135651"/>
    <lineage>
        <taxon>Eukaryota</taxon>
        <taxon>Metazoa</taxon>
        <taxon>Ecdysozoa</taxon>
        <taxon>Nematoda</taxon>
        <taxon>Chromadorea</taxon>
        <taxon>Rhabditida</taxon>
        <taxon>Rhabditina</taxon>
        <taxon>Rhabditomorpha</taxon>
        <taxon>Rhabditoidea</taxon>
        <taxon>Rhabditidae</taxon>
        <taxon>Peloderinae</taxon>
        <taxon>Caenorhabditis</taxon>
    </lineage>
</organism>
<feature type="non-terminal residue" evidence="1">
    <location>
        <position position="25"/>
    </location>
</feature>
<gene>
    <name evidence="1" type="ORF">CAEBREN_29595</name>
</gene>
<keyword evidence="2" id="KW-1185">Reference proteome</keyword>
<evidence type="ECO:0000313" key="1">
    <source>
        <dbReference type="EMBL" id="EGT32017.1"/>
    </source>
</evidence>
<dbReference type="AlphaFoldDB" id="G0NIW0"/>
<dbReference type="EMBL" id="GL379892">
    <property type="protein sequence ID" value="EGT32017.1"/>
    <property type="molecule type" value="Genomic_DNA"/>
</dbReference>
<dbReference type="Proteomes" id="UP000008068">
    <property type="component" value="Unassembled WGS sequence"/>
</dbReference>
<dbReference type="HOGENOM" id="CLU_3420665_0_0_1"/>
<sequence>MAFSCFVPVILLIPDQKPALEVLQK</sequence>
<dbReference type="InParanoid" id="G0NIW0"/>
<reference evidence="2" key="1">
    <citation type="submission" date="2011-07" db="EMBL/GenBank/DDBJ databases">
        <authorList>
            <consortium name="Caenorhabditis brenneri Sequencing and Analysis Consortium"/>
            <person name="Wilson R.K."/>
        </authorList>
    </citation>
    <scope>NUCLEOTIDE SEQUENCE [LARGE SCALE GENOMIC DNA]</scope>
    <source>
        <strain evidence="2">PB2801</strain>
    </source>
</reference>
<evidence type="ECO:0000313" key="2">
    <source>
        <dbReference type="Proteomes" id="UP000008068"/>
    </source>
</evidence>
<accession>G0NIW0</accession>
<name>G0NIW0_CAEBE</name>
<protein>
    <submittedName>
        <fullName evidence="1">Uncharacterized protein</fullName>
    </submittedName>
</protein>
<proteinExistence type="predicted"/>